<dbReference type="AlphaFoldDB" id="A0A4P1QRX0"/>
<evidence type="ECO:0000313" key="3">
    <source>
        <dbReference type="Proteomes" id="UP000188354"/>
    </source>
</evidence>
<keyword evidence="1" id="KW-0812">Transmembrane</keyword>
<proteinExistence type="predicted"/>
<keyword evidence="3" id="KW-1185">Reference proteome</keyword>
<name>A0A4P1QRX0_LUPAN</name>
<keyword evidence="1" id="KW-0472">Membrane</keyword>
<protein>
    <submittedName>
        <fullName evidence="2">Uncharacterized protein</fullName>
    </submittedName>
</protein>
<organism evidence="2 3">
    <name type="scientific">Lupinus angustifolius</name>
    <name type="common">Narrow-leaved blue lupine</name>
    <dbReference type="NCBI Taxonomy" id="3871"/>
    <lineage>
        <taxon>Eukaryota</taxon>
        <taxon>Viridiplantae</taxon>
        <taxon>Streptophyta</taxon>
        <taxon>Embryophyta</taxon>
        <taxon>Tracheophyta</taxon>
        <taxon>Spermatophyta</taxon>
        <taxon>Magnoliopsida</taxon>
        <taxon>eudicotyledons</taxon>
        <taxon>Gunneridae</taxon>
        <taxon>Pentapetalae</taxon>
        <taxon>rosids</taxon>
        <taxon>fabids</taxon>
        <taxon>Fabales</taxon>
        <taxon>Fabaceae</taxon>
        <taxon>Papilionoideae</taxon>
        <taxon>50 kb inversion clade</taxon>
        <taxon>genistoids sensu lato</taxon>
        <taxon>core genistoids</taxon>
        <taxon>Genisteae</taxon>
        <taxon>Lupinus</taxon>
    </lineage>
</organism>
<accession>A0A4P1QRX0</accession>
<keyword evidence="1" id="KW-1133">Transmembrane helix</keyword>
<evidence type="ECO:0000313" key="2">
    <source>
        <dbReference type="EMBL" id="OIV93183.1"/>
    </source>
</evidence>
<dbReference type="Proteomes" id="UP000188354">
    <property type="component" value="Chromosome LG18"/>
</dbReference>
<sequence length="89" mass="10175">MKKVKKCSALSLYLALLREKIEATELARPTTIPTLTCPLFGIGRPEHLIGMLLLPPFIIPLPLTHFLVISFFVMFFFASVKRTRIQEIF</sequence>
<dbReference type="EMBL" id="CM007378">
    <property type="protein sequence ID" value="OIV93183.1"/>
    <property type="molecule type" value="Genomic_DNA"/>
</dbReference>
<gene>
    <name evidence="2" type="ORF">TanjilG_20845</name>
</gene>
<dbReference type="Gramene" id="OIV93183">
    <property type="protein sequence ID" value="OIV93183"/>
    <property type="gene ID" value="TanjilG_20845"/>
</dbReference>
<feature type="transmembrane region" description="Helical" evidence="1">
    <location>
        <begin position="47"/>
        <end position="77"/>
    </location>
</feature>
<reference evidence="2 3" key="1">
    <citation type="journal article" date="2017" name="Plant Biotechnol. J.">
        <title>A comprehensive draft genome sequence for lupin (Lupinus angustifolius), an emerging health food: insights into plant-microbe interactions and legume evolution.</title>
        <authorList>
            <person name="Hane J.K."/>
            <person name="Ming Y."/>
            <person name="Kamphuis L.G."/>
            <person name="Nelson M.N."/>
            <person name="Garg G."/>
            <person name="Atkins C.A."/>
            <person name="Bayer P.E."/>
            <person name="Bravo A."/>
            <person name="Bringans S."/>
            <person name="Cannon S."/>
            <person name="Edwards D."/>
            <person name="Foley R."/>
            <person name="Gao L.L."/>
            <person name="Harrison M.J."/>
            <person name="Huang W."/>
            <person name="Hurgobin B."/>
            <person name="Li S."/>
            <person name="Liu C.W."/>
            <person name="McGrath A."/>
            <person name="Morahan G."/>
            <person name="Murray J."/>
            <person name="Weller J."/>
            <person name="Jian J."/>
            <person name="Singh K.B."/>
        </authorList>
    </citation>
    <scope>NUCLEOTIDE SEQUENCE [LARGE SCALE GENOMIC DNA]</scope>
    <source>
        <strain evidence="3">cv. Tanjil</strain>
        <tissue evidence="2">Whole plant</tissue>
    </source>
</reference>
<evidence type="ECO:0000256" key="1">
    <source>
        <dbReference type="SAM" id="Phobius"/>
    </source>
</evidence>